<name>X0WTS5_9ZZZZ</name>
<gene>
    <name evidence="2" type="ORF">S01H1_48429</name>
</gene>
<evidence type="ECO:0000256" key="1">
    <source>
        <dbReference type="SAM" id="Phobius"/>
    </source>
</evidence>
<keyword evidence="1" id="KW-0812">Transmembrane</keyword>
<comment type="caution">
    <text evidence="2">The sequence shown here is derived from an EMBL/GenBank/DDBJ whole genome shotgun (WGS) entry which is preliminary data.</text>
</comment>
<dbReference type="AlphaFoldDB" id="X0WTS5"/>
<sequence length="262" mass="28586">RAILERGQRFGAGLYAKYGSAALIGRWGGKLALGIGGAKAALLGVGIPAGIALAAGFGINKLLQMHQKRRAVALSGDIEHYDTMAKMGLTSTSAEFSAEFLQKMENNRRAASQRMAQAVIGGSPVERILTGVGMAESEETSEARTEAERLSRKRDVLARRFGERFLKGTAIENIKKTHAAEIESTLKREYRQYVELGGPGDFEHRAWGADWVKYVYGAARRKIGEWIGETRAIEERAAFRIQGNVMAAIEPHLATLDPRIGT</sequence>
<feature type="transmembrane region" description="Helical" evidence="1">
    <location>
        <begin position="40"/>
        <end position="60"/>
    </location>
</feature>
<evidence type="ECO:0000313" key="2">
    <source>
        <dbReference type="EMBL" id="GAG27898.1"/>
    </source>
</evidence>
<feature type="non-terminal residue" evidence="2">
    <location>
        <position position="262"/>
    </location>
</feature>
<dbReference type="EMBL" id="BARS01031103">
    <property type="protein sequence ID" value="GAG27898.1"/>
    <property type="molecule type" value="Genomic_DNA"/>
</dbReference>
<organism evidence="2">
    <name type="scientific">marine sediment metagenome</name>
    <dbReference type="NCBI Taxonomy" id="412755"/>
    <lineage>
        <taxon>unclassified sequences</taxon>
        <taxon>metagenomes</taxon>
        <taxon>ecological metagenomes</taxon>
    </lineage>
</organism>
<reference evidence="2" key="1">
    <citation type="journal article" date="2014" name="Front. Microbiol.">
        <title>High frequency of phylogenetically diverse reductive dehalogenase-homologous genes in deep subseafloor sedimentary metagenomes.</title>
        <authorList>
            <person name="Kawai M."/>
            <person name="Futagami T."/>
            <person name="Toyoda A."/>
            <person name="Takaki Y."/>
            <person name="Nishi S."/>
            <person name="Hori S."/>
            <person name="Arai W."/>
            <person name="Tsubouchi T."/>
            <person name="Morono Y."/>
            <person name="Uchiyama I."/>
            <person name="Ito T."/>
            <person name="Fujiyama A."/>
            <person name="Inagaki F."/>
            <person name="Takami H."/>
        </authorList>
    </citation>
    <scope>NUCLEOTIDE SEQUENCE</scope>
    <source>
        <strain evidence="2">Expedition CK06-06</strain>
    </source>
</reference>
<keyword evidence="1" id="KW-1133">Transmembrane helix</keyword>
<protein>
    <submittedName>
        <fullName evidence="2">Uncharacterized protein</fullName>
    </submittedName>
</protein>
<proteinExistence type="predicted"/>
<keyword evidence="1" id="KW-0472">Membrane</keyword>
<feature type="non-terminal residue" evidence="2">
    <location>
        <position position="1"/>
    </location>
</feature>
<accession>X0WTS5</accession>